<sequence>MATLEELQNLRSDSETLENKLVAPTLINLIKILTKASIGILSLISFINGSSCGNEMDDVLEGSFIILFFESVWLSFFVIVKAKSNNCQKTASYIGIAHMIIDFSFDALYIGWGIYVTVIYFNENTCNTNMNFTDTLALVVVIYFLIALSLMSCCCGAKICICFSTLLASAKTNVDRTMSHDLIVVRNQSFAESNH</sequence>
<comment type="caution">
    <text evidence="2">The sequence shown here is derived from an EMBL/GenBank/DDBJ whole genome shotgun (WGS) entry which is preliminary data.</text>
</comment>
<feature type="transmembrane region" description="Helical" evidence="1">
    <location>
        <begin position="92"/>
        <end position="115"/>
    </location>
</feature>
<proteinExistence type="predicted"/>
<evidence type="ECO:0000313" key="3">
    <source>
        <dbReference type="Proteomes" id="UP000187209"/>
    </source>
</evidence>
<name>A0A1R2CLM9_9CILI</name>
<keyword evidence="1" id="KW-0812">Transmembrane</keyword>
<accession>A0A1R2CLM9</accession>
<keyword evidence="3" id="KW-1185">Reference proteome</keyword>
<keyword evidence="1" id="KW-1133">Transmembrane helix</keyword>
<protein>
    <submittedName>
        <fullName evidence="2">Uncharacterized protein</fullName>
    </submittedName>
</protein>
<keyword evidence="1" id="KW-0472">Membrane</keyword>
<feature type="transmembrane region" description="Helical" evidence="1">
    <location>
        <begin position="135"/>
        <end position="168"/>
    </location>
</feature>
<dbReference type="EMBL" id="MPUH01000115">
    <property type="protein sequence ID" value="OMJ89875.1"/>
    <property type="molecule type" value="Genomic_DNA"/>
</dbReference>
<evidence type="ECO:0000313" key="2">
    <source>
        <dbReference type="EMBL" id="OMJ89875.1"/>
    </source>
</evidence>
<dbReference type="AlphaFoldDB" id="A0A1R2CLM9"/>
<organism evidence="2 3">
    <name type="scientific">Stentor coeruleus</name>
    <dbReference type="NCBI Taxonomy" id="5963"/>
    <lineage>
        <taxon>Eukaryota</taxon>
        <taxon>Sar</taxon>
        <taxon>Alveolata</taxon>
        <taxon>Ciliophora</taxon>
        <taxon>Postciliodesmatophora</taxon>
        <taxon>Heterotrichea</taxon>
        <taxon>Heterotrichida</taxon>
        <taxon>Stentoridae</taxon>
        <taxon>Stentor</taxon>
    </lineage>
</organism>
<evidence type="ECO:0000256" key="1">
    <source>
        <dbReference type="SAM" id="Phobius"/>
    </source>
</evidence>
<feature type="transmembrane region" description="Helical" evidence="1">
    <location>
        <begin position="59"/>
        <end position="80"/>
    </location>
</feature>
<feature type="transmembrane region" description="Helical" evidence="1">
    <location>
        <begin position="21"/>
        <end position="47"/>
    </location>
</feature>
<dbReference type="OrthoDB" id="323062at2759"/>
<gene>
    <name evidence="2" type="ORF">SteCoe_7860</name>
</gene>
<dbReference type="Proteomes" id="UP000187209">
    <property type="component" value="Unassembled WGS sequence"/>
</dbReference>
<reference evidence="2 3" key="1">
    <citation type="submission" date="2016-11" db="EMBL/GenBank/DDBJ databases">
        <title>The macronuclear genome of Stentor coeruleus: a giant cell with tiny introns.</title>
        <authorList>
            <person name="Slabodnick M."/>
            <person name="Ruby J.G."/>
            <person name="Reiff S.B."/>
            <person name="Swart E.C."/>
            <person name="Gosai S."/>
            <person name="Prabakaran S."/>
            <person name="Witkowska E."/>
            <person name="Larue G.E."/>
            <person name="Fisher S."/>
            <person name="Freeman R.M."/>
            <person name="Gunawardena J."/>
            <person name="Chu W."/>
            <person name="Stover N.A."/>
            <person name="Gregory B.D."/>
            <person name="Nowacki M."/>
            <person name="Derisi J."/>
            <person name="Roy S.W."/>
            <person name="Marshall W.F."/>
            <person name="Sood P."/>
        </authorList>
    </citation>
    <scope>NUCLEOTIDE SEQUENCE [LARGE SCALE GENOMIC DNA]</scope>
    <source>
        <strain evidence="2">WM001</strain>
    </source>
</reference>